<name>A0A3L6ELE1_MAIZE</name>
<dbReference type="InterPro" id="IPR018872">
    <property type="entry name" value="Zn-cluster-dom"/>
</dbReference>
<evidence type="ECO:0000256" key="3">
    <source>
        <dbReference type="ARBA" id="ARBA00023125"/>
    </source>
</evidence>
<keyword evidence="2" id="KW-0805">Transcription regulation</keyword>
<keyword evidence="5" id="KW-0539">Nucleus</keyword>
<evidence type="ECO:0000256" key="2">
    <source>
        <dbReference type="ARBA" id="ARBA00023015"/>
    </source>
</evidence>
<dbReference type="InterPro" id="IPR003657">
    <property type="entry name" value="WRKY_dom"/>
</dbReference>
<dbReference type="Gene3D" id="2.20.25.80">
    <property type="entry name" value="WRKY domain"/>
    <property type="match status" value="1"/>
</dbReference>
<dbReference type="PROSITE" id="PS50811">
    <property type="entry name" value="WRKY"/>
    <property type="match status" value="1"/>
</dbReference>
<keyword evidence="4" id="KW-0804">Transcription</keyword>
<dbReference type="InterPro" id="IPR036576">
    <property type="entry name" value="WRKY_dom_sf"/>
</dbReference>
<dbReference type="SMART" id="SM00774">
    <property type="entry name" value="WRKY"/>
    <property type="match status" value="1"/>
</dbReference>
<dbReference type="ExpressionAtlas" id="A0A3L6ELE1">
    <property type="expression patterns" value="baseline and differential"/>
</dbReference>
<comment type="subcellular location">
    <subcellularLocation>
        <location evidence="1">Nucleus</location>
    </subcellularLocation>
</comment>
<dbReference type="Pfam" id="PF10533">
    <property type="entry name" value="Plant_zn_clust"/>
    <property type="match status" value="1"/>
</dbReference>
<feature type="non-terminal residue" evidence="7">
    <location>
        <position position="1"/>
    </location>
</feature>
<proteinExistence type="predicted"/>
<dbReference type="InterPro" id="IPR044810">
    <property type="entry name" value="WRKY_plant"/>
</dbReference>
<dbReference type="AlphaFoldDB" id="A0A3L6ELE1"/>
<dbReference type="Pfam" id="PF03106">
    <property type="entry name" value="WRKY"/>
    <property type="match status" value="2"/>
</dbReference>
<evidence type="ECO:0000313" key="7">
    <source>
        <dbReference type="EMBL" id="PWZ21665.1"/>
    </source>
</evidence>
<dbReference type="GO" id="GO:0003700">
    <property type="term" value="F:DNA-binding transcription factor activity"/>
    <property type="evidence" value="ECO:0007669"/>
    <property type="project" value="InterPro"/>
</dbReference>
<organism evidence="7">
    <name type="scientific">Zea mays</name>
    <name type="common">Maize</name>
    <dbReference type="NCBI Taxonomy" id="4577"/>
    <lineage>
        <taxon>Eukaryota</taxon>
        <taxon>Viridiplantae</taxon>
        <taxon>Streptophyta</taxon>
        <taxon>Embryophyta</taxon>
        <taxon>Tracheophyta</taxon>
        <taxon>Spermatophyta</taxon>
        <taxon>Magnoliopsida</taxon>
        <taxon>Liliopsida</taxon>
        <taxon>Poales</taxon>
        <taxon>Poaceae</taxon>
        <taxon>PACMAD clade</taxon>
        <taxon>Panicoideae</taxon>
        <taxon>Andropogonodae</taxon>
        <taxon>Andropogoneae</taxon>
        <taxon>Tripsacinae</taxon>
        <taxon>Zea</taxon>
    </lineage>
</organism>
<dbReference type="Proteomes" id="UP000251960">
    <property type="component" value="Chromosome 5"/>
</dbReference>
<dbReference type="SUPFAM" id="SSF118290">
    <property type="entry name" value="WRKY DNA-binding domain"/>
    <property type="match status" value="2"/>
</dbReference>
<comment type="caution">
    <text evidence="7">The sequence shown here is derived from an EMBL/GenBank/DDBJ whole genome shotgun (WGS) entry which is preliminary data.</text>
</comment>
<dbReference type="GO" id="GO:0043565">
    <property type="term" value="F:sequence-specific DNA binding"/>
    <property type="evidence" value="ECO:0007669"/>
    <property type="project" value="InterPro"/>
</dbReference>
<accession>A0A3L6ELE1</accession>
<feature type="domain" description="WRKY" evidence="6">
    <location>
        <begin position="387"/>
        <end position="494"/>
    </location>
</feature>
<reference evidence="7" key="1">
    <citation type="journal article" date="2018" name="Nat. Genet.">
        <title>Extensive intraspecific gene order and gene structural variations between Mo17 and other maize genomes.</title>
        <authorList>
            <person name="Sun S."/>
            <person name="Zhou Y."/>
            <person name="Chen J."/>
            <person name="Shi J."/>
            <person name="Zhao H."/>
            <person name="Zhao H."/>
            <person name="Song W."/>
            <person name="Zhang M."/>
            <person name="Cui Y."/>
            <person name="Dong X."/>
            <person name="Liu H."/>
            <person name="Ma X."/>
            <person name="Jiao Y."/>
            <person name="Wang B."/>
            <person name="Wei X."/>
            <person name="Stein J.C."/>
            <person name="Glaubitz J.C."/>
            <person name="Lu F."/>
            <person name="Yu G."/>
            <person name="Liang C."/>
            <person name="Fengler K."/>
            <person name="Li B."/>
            <person name="Rafalski A."/>
            <person name="Schnable P.S."/>
            <person name="Ware D.H."/>
            <person name="Buckler E.S."/>
            <person name="Lai J."/>
        </authorList>
    </citation>
    <scope>NUCLEOTIDE SEQUENCE [LARGE SCALE GENOMIC DNA]</scope>
    <source>
        <tissue evidence="7">Seedling</tissue>
    </source>
</reference>
<protein>
    <submittedName>
        <fullName evidence="7">Protein WRKY1</fullName>
    </submittedName>
</protein>
<gene>
    <name evidence="7" type="ORF">Zm00014a_037302</name>
</gene>
<sequence length="499" mass="53669">AERRVSQTDHGPRVVKPTRLPAEGECVAFLLQASTLALARSSSPPHQRGAARRASLVERGAPSMEAMEEANRTAVESCHRVLALLSNPHGQLVPSRELVATTGEAVARFGSLAAKLSSSNGNGLQGHARVRKTKKPLPIFYSNLFLESSSAVAAAATVAKTPSPSPTTGLQLFPRYHQMEGSSCKDPVRIPAQFPKRLLLENLAAGLEGSSPPAPPVRMVQPVSVAPPAGMPTPALPAAHLHFIQQQQSYQRFQLMQQMKIQSEMVKRSNLGEQGGSLSGGGCGGKGVNLKFDSSNCTASSSRSFLSSLSMEGSLASLDGSRASRPFQLVSGSQTSSTPELGLVQRRRCAGKEDGSGQCATGSRCHCSKKRKLRIRRSIKVPAVSNKVADIPADEFSWRKYGQKPIKGSPHPSMPVAIQERPQLATSFGAQFTLLYLCQNMQITDTHKAHRPCRGYYKCSSVRGCPARKHVERCVDDPSMLIVTYEGDHNHSRVLAQPA</sequence>
<dbReference type="PANTHER" id="PTHR31282">
    <property type="entry name" value="WRKY TRANSCRIPTION FACTOR 21-RELATED"/>
    <property type="match status" value="1"/>
</dbReference>
<evidence type="ECO:0000256" key="1">
    <source>
        <dbReference type="ARBA" id="ARBA00004123"/>
    </source>
</evidence>
<evidence type="ECO:0000256" key="4">
    <source>
        <dbReference type="ARBA" id="ARBA00023163"/>
    </source>
</evidence>
<evidence type="ECO:0000256" key="5">
    <source>
        <dbReference type="ARBA" id="ARBA00023242"/>
    </source>
</evidence>
<dbReference type="GO" id="GO:0005634">
    <property type="term" value="C:nucleus"/>
    <property type="evidence" value="ECO:0007669"/>
    <property type="project" value="UniProtKB-SubCell"/>
</dbReference>
<keyword evidence="3" id="KW-0238">DNA-binding</keyword>
<evidence type="ECO:0000259" key="6">
    <source>
        <dbReference type="PROSITE" id="PS50811"/>
    </source>
</evidence>
<dbReference type="EMBL" id="NCVQ01000006">
    <property type="protein sequence ID" value="PWZ21665.1"/>
    <property type="molecule type" value="Genomic_DNA"/>
</dbReference>